<dbReference type="GO" id="GO:0000221">
    <property type="term" value="C:vacuolar proton-transporting V-type ATPase, V1 domain"/>
    <property type="evidence" value="ECO:0007669"/>
    <property type="project" value="TreeGrafter"/>
</dbReference>
<dbReference type="GO" id="GO:0046961">
    <property type="term" value="F:proton-transporting ATPase activity, rotational mechanism"/>
    <property type="evidence" value="ECO:0007669"/>
    <property type="project" value="InterPro"/>
</dbReference>
<comment type="subunit">
    <text evidence="5">V-ATPase is a heteromultimeric enzyme composed of a peripheral catalytic V1 complex (components A to H) attached to an integral membrane V0 proton pore complex.</text>
</comment>
<keyword evidence="2 5" id="KW-0813">Transport</keyword>
<evidence type="ECO:0000313" key="7">
    <source>
        <dbReference type="EMBL" id="ETO09869.1"/>
    </source>
</evidence>
<evidence type="ECO:0000256" key="4">
    <source>
        <dbReference type="ARBA" id="ARBA00023065"/>
    </source>
</evidence>
<keyword evidence="4 5" id="KW-0406">Ion transport</keyword>
<evidence type="ECO:0000313" key="8">
    <source>
        <dbReference type="Proteomes" id="UP000023152"/>
    </source>
</evidence>
<keyword evidence="8" id="KW-1185">Reference proteome</keyword>
<dbReference type="InterPro" id="IPR004907">
    <property type="entry name" value="ATPase_V1-cplx_csu"/>
</dbReference>
<protein>
    <recommendedName>
        <fullName evidence="5">V-type proton ATPase subunit C</fullName>
    </recommendedName>
</protein>
<dbReference type="Gene3D" id="1.20.1460.10">
    <property type="entry name" value="subunit c (vma5p) of the yeast v-atpase, domain 2"/>
    <property type="match status" value="2"/>
</dbReference>
<evidence type="ECO:0000256" key="5">
    <source>
        <dbReference type="RuleBase" id="RU364010"/>
    </source>
</evidence>
<dbReference type="SUPFAM" id="SSF118203">
    <property type="entry name" value="Vacuolar ATP synthase subunit C"/>
    <property type="match status" value="2"/>
</dbReference>
<evidence type="ECO:0000256" key="1">
    <source>
        <dbReference type="ARBA" id="ARBA00006138"/>
    </source>
</evidence>
<accession>X6M7J0</accession>
<sequence length="468" mass="53639">MSSQQSLEYWLISVPNEGNQEKALKELNQSVGRLNGQQWYLQNVPLTSLRVGKIDDLLALSESMGKIDAFGKSLVQKLHRTYAELEKTDQLLSVYTKPIHGYLTTFEWDDGHINPRLKLQDLVQVIHINLQKTAEKLRTGSAKLGEIQGSLNAIERKKTAALLNKNLREYVDDKKWLNGEYLCSALVIVPVNKRAEFLKNYEFMEDGEANEKLMKLQKERKEQALKHEQEKKEKEQKEEKALEEKKDDHSHPHGGGGGQQQQHHDEHAAAAAAGHGTHGHHQHQEVFDMIKTDGTRTVIPNSARELSADNESALFQVDLLKKGHDWFRAVCREQGFIVREFSLDLNEEKDEERALMELKKQQEEQTKKLKVYCSNNFSETFARYVHLKIIRIFVESVLRFGLPVDFAISLVQPPKGKEKKLLEHLKARYAHLVDVVLQGPKPDNEVDFSSMSGDFYPFVFVPINIELS</sequence>
<name>X6M7J0_RETFI</name>
<dbReference type="PANTHER" id="PTHR10137:SF0">
    <property type="entry name" value="V-TYPE PROTON ATPASE SUBUNIT C"/>
    <property type="match status" value="1"/>
</dbReference>
<dbReference type="OrthoDB" id="6605928at2759"/>
<dbReference type="PANTHER" id="PTHR10137">
    <property type="entry name" value="V-TYPE PROTON ATPASE SUBUNIT C"/>
    <property type="match status" value="1"/>
</dbReference>
<feature type="region of interest" description="Disordered" evidence="6">
    <location>
        <begin position="220"/>
        <end position="283"/>
    </location>
</feature>
<dbReference type="OMA" id="KSSYIQW"/>
<dbReference type="Pfam" id="PF03223">
    <property type="entry name" value="V-ATPase_C"/>
    <property type="match status" value="2"/>
</dbReference>
<feature type="compositionally biased region" description="Basic and acidic residues" evidence="6">
    <location>
        <begin position="220"/>
        <end position="251"/>
    </location>
</feature>
<evidence type="ECO:0000256" key="2">
    <source>
        <dbReference type="ARBA" id="ARBA00022448"/>
    </source>
</evidence>
<dbReference type="AlphaFoldDB" id="X6M7J0"/>
<comment type="caution">
    <text evidence="7">The sequence shown here is derived from an EMBL/GenBank/DDBJ whole genome shotgun (WGS) entry which is preliminary data.</text>
</comment>
<proteinExistence type="inferred from homology"/>
<gene>
    <name evidence="7" type="ORF">RFI_27508</name>
</gene>
<comment type="similarity">
    <text evidence="1 5">Belongs to the V-ATPase C subunit family.</text>
</comment>
<organism evidence="7 8">
    <name type="scientific">Reticulomyxa filosa</name>
    <dbReference type="NCBI Taxonomy" id="46433"/>
    <lineage>
        <taxon>Eukaryota</taxon>
        <taxon>Sar</taxon>
        <taxon>Rhizaria</taxon>
        <taxon>Retaria</taxon>
        <taxon>Foraminifera</taxon>
        <taxon>Monothalamids</taxon>
        <taxon>Reticulomyxidae</taxon>
        <taxon>Reticulomyxa</taxon>
    </lineage>
</organism>
<dbReference type="InterPro" id="IPR036132">
    <property type="entry name" value="Vac_ATP_synth_c_sf"/>
</dbReference>
<dbReference type="EMBL" id="ASPP01023849">
    <property type="protein sequence ID" value="ETO09869.1"/>
    <property type="molecule type" value="Genomic_DNA"/>
</dbReference>
<reference evidence="7 8" key="1">
    <citation type="journal article" date="2013" name="Curr. Biol.">
        <title>The Genome of the Foraminiferan Reticulomyxa filosa.</title>
        <authorList>
            <person name="Glockner G."/>
            <person name="Hulsmann N."/>
            <person name="Schleicher M."/>
            <person name="Noegel A.A."/>
            <person name="Eichinger L."/>
            <person name="Gallinger C."/>
            <person name="Pawlowski J."/>
            <person name="Sierra R."/>
            <person name="Euteneuer U."/>
            <person name="Pillet L."/>
            <person name="Moustafa A."/>
            <person name="Platzer M."/>
            <person name="Groth M."/>
            <person name="Szafranski K."/>
            <person name="Schliwa M."/>
        </authorList>
    </citation>
    <scope>NUCLEOTIDE SEQUENCE [LARGE SCALE GENOMIC DNA]</scope>
</reference>
<keyword evidence="3 5" id="KW-0375">Hydrogen ion transport</keyword>
<dbReference type="CDD" id="cd14785">
    <property type="entry name" value="V-ATPase_C"/>
    <property type="match status" value="1"/>
</dbReference>
<evidence type="ECO:0000256" key="3">
    <source>
        <dbReference type="ARBA" id="ARBA00022781"/>
    </source>
</evidence>
<evidence type="ECO:0000256" key="6">
    <source>
        <dbReference type="SAM" id="MobiDB-lite"/>
    </source>
</evidence>
<comment type="function">
    <text evidence="5">Subunit of the V1 complex of vacuolar(H+)-ATPase (V-ATPase), a multisubunit enzyme composed of a peripheral complex (V1) that hydrolyzes ATP and a membrane integral complex (V0) that translocates protons. V-ATPase is responsible for acidifying and maintaining the pH of intracellular compartments and in some cell types, is targeted to the plasma membrane, where it is responsible for acidifying the extracellular environment. Subunit C is necessary for the assembly of the catalytic sector of the enzyme and is likely to have a specific function in its catalytic activity.</text>
</comment>
<dbReference type="Proteomes" id="UP000023152">
    <property type="component" value="Unassembled WGS sequence"/>
</dbReference>